<dbReference type="GO" id="GO:0005737">
    <property type="term" value="C:cytoplasm"/>
    <property type="evidence" value="ECO:0007669"/>
    <property type="project" value="TreeGrafter"/>
</dbReference>
<evidence type="ECO:0000313" key="6">
    <source>
        <dbReference type="WBParaSite" id="NBR_0000488701-mRNA-1"/>
    </source>
</evidence>
<dbReference type="Pfam" id="PF00011">
    <property type="entry name" value="HSP20"/>
    <property type="match status" value="1"/>
</dbReference>
<evidence type="ECO:0000256" key="1">
    <source>
        <dbReference type="PROSITE-ProRule" id="PRU00285"/>
    </source>
</evidence>
<dbReference type="InterPro" id="IPR002068">
    <property type="entry name" value="A-crystallin/Hsp20_dom"/>
</dbReference>
<dbReference type="GO" id="GO:0005634">
    <property type="term" value="C:nucleus"/>
    <property type="evidence" value="ECO:0007669"/>
    <property type="project" value="TreeGrafter"/>
</dbReference>
<dbReference type="InterPro" id="IPR008978">
    <property type="entry name" value="HSP20-like_chaperone"/>
</dbReference>
<dbReference type="Proteomes" id="UP000271162">
    <property type="component" value="Unassembled WGS sequence"/>
</dbReference>
<comment type="similarity">
    <text evidence="1 2">Belongs to the small heat shock protein (HSP20) family.</text>
</comment>
<dbReference type="SUPFAM" id="SSF49764">
    <property type="entry name" value="HSP20-like chaperones"/>
    <property type="match status" value="1"/>
</dbReference>
<evidence type="ECO:0000256" key="2">
    <source>
        <dbReference type="RuleBase" id="RU003616"/>
    </source>
</evidence>
<evidence type="ECO:0000259" key="3">
    <source>
        <dbReference type="PROSITE" id="PS01031"/>
    </source>
</evidence>
<dbReference type="STRING" id="27835.A0A0N4XQT5"/>
<accession>A0A0N4XQT5</accession>
<evidence type="ECO:0000313" key="4">
    <source>
        <dbReference type="EMBL" id="VDL68476.1"/>
    </source>
</evidence>
<proteinExistence type="inferred from homology"/>
<organism evidence="6">
    <name type="scientific">Nippostrongylus brasiliensis</name>
    <name type="common">Rat hookworm</name>
    <dbReference type="NCBI Taxonomy" id="27835"/>
    <lineage>
        <taxon>Eukaryota</taxon>
        <taxon>Metazoa</taxon>
        <taxon>Ecdysozoa</taxon>
        <taxon>Nematoda</taxon>
        <taxon>Chromadorea</taxon>
        <taxon>Rhabditida</taxon>
        <taxon>Rhabditina</taxon>
        <taxon>Rhabditomorpha</taxon>
        <taxon>Strongyloidea</taxon>
        <taxon>Heligmosomidae</taxon>
        <taxon>Nippostrongylus</taxon>
    </lineage>
</organism>
<dbReference type="AlphaFoldDB" id="A0A0N4XQT5"/>
<dbReference type="EMBL" id="UYSL01010211">
    <property type="protein sequence ID" value="VDL68476.1"/>
    <property type="molecule type" value="Genomic_DNA"/>
</dbReference>
<evidence type="ECO:0000313" key="5">
    <source>
        <dbReference type="Proteomes" id="UP000271162"/>
    </source>
</evidence>
<dbReference type="PRINTS" id="PR00299">
    <property type="entry name" value="ACRYSTALLIN"/>
</dbReference>
<keyword evidence="5" id="KW-1185">Reference proteome</keyword>
<reference evidence="4 5" key="2">
    <citation type="submission" date="2018-11" db="EMBL/GenBank/DDBJ databases">
        <authorList>
            <consortium name="Pathogen Informatics"/>
        </authorList>
    </citation>
    <scope>NUCLEOTIDE SEQUENCE [LARGE SCALE GENOMIC DNA]</scope>
</reference>
<dbReference type="PANTHER" id="PTHR45640:SF35">
    <property type="entry name" value="HEAT SHOCK PROTEIN HSP-12.2"/>
    <property type="match status" value="1"/>
</dbReference>
<gene>
    <name evidence="4" type="ORF">NBR_LOCUS4887</name>
</gene>
<protein>
    <submittedName>
        <fullName evidence="6">SHSP domain-containing protein</fullName>
    </submittedName>
</protein>
<dbReference type="GO" id="GO:0009408">
    <property type="term" value="P:response to heat"/>
    <property type="evidence" value="ECO:0007669"/>
    <property type="project" value="TreeGrafter"/>
</dbReference>
<feature type="domain" description="SHSP" evidence="3">
    <location>
        <begin position="1"/>
        <end position="52"/>
    </location>
</feature>
<dbReference type="PANTHER" id="PTHR45640">
    <property type="entry name" value="HEAT SHOCK PROTEIN HSP-12.2-RELATED"/>
    <property type="match status" value="1"/>
</dbReference>
<name>A0A0N4XQT5_NIPBR</name>
<dbReference type="InterPro" id="IPR001436">
    <property type="entry name" value="Alpha-crystallin/sHSP_animal"/>
</dbReference>
<dbReference type="Gene3D" id="2.60.40.790">
    <property type="match status" value="1"/>
</dbReference>
<dbReference type="PROSITE" id="PS01031">
    <property type="entry name" value="SHSP"/>
    <property type="match status" value="1"/>
</dbReference>
<dbReference type="GO" id="GO:0051082">
    <property type="term" value="F:unfolded protein binding"/>
    <property type="evidence" value="ECO:0007669"/>
    <property type="project" value="TreeGrafter"/>
</dbReference>
<reference evidence="6" key="1">
    <citation type="submission" date="2017-02" db="UniProtKB">
        <authorList>
            <consortium name="WormBaseParasite"/>
        </authorList>
    </citation>
    <scope>IDENTIFICATION</scope>
</reference>
<dbReference type="WBParaSite" id="NBR_0000488701-mRNA-1">
    <property type="protein sequence ID" value="NBR_0000488701-mRNA-1"/>
    <property type="gene ID" value="NBR_0000488701"/>
</dbReference>
<dbReference type="CDD" id="cd06526">
    <property type="entry name" value="metazoan_ACD"/>
    <property type="match status" value="1"/>
</dbReference>
<sequence length="52" mass="5626">MSPSLVSRSDQHGTVAREVHRAYKLPNDVDVTSVKSHLTNAGVLSITASKKH</sequence>
<dbReference type="GO" id="GO:0042026">
    <property type="term" value="P:protein refolding"/>
    <property type="evidence" value="ECO:0007669"/>
    <property type="project" value="TreeGrafter"/>
</dbReference>